<dbReference type="RefSeq" id="WP_344847793.1">
    <property type="nucleotide sequence ID" value="NZ_BAABDF010000007.1"/>
</dbReference>
<dbReference type="EMBL" id="BAABDF010000007">
    <property type="protein sequence ID" value="GAA3875298.1"/>
    <property type="molecule type" value="Genomic_DNA"/>
</dbReference>
<evidence type="ECO:0000256" key="1">
    <source>
        <dbReference type="SAM" id="MobiDB-lite"/>
    </source>
</evidence>
<evidence type="ECO:0000313" key="3">
    <source>
        <dbReference type="Proteomes" id="UP001399917"/>
    </source>
</evidence>
<organism evidence="2 3">
    <name type="scientific">Celeribacter arenosi</name>
    <dbReference type="NCBI Taxonomy" id="792649"/>
    <lineage>
        <taxon>Bacteria</taxon>
        <taxon>Pseudomonadati</taxon>
        <taxon>Pseudomonadota</taxon>
        <taxon>Alphaproteobacteria</taxon>
        <taxon>Rhodobacterales</taxon>
        <taxon>Roseobacteraceae</taxon>
        <taxon>Celeribacter</taxon>
    </lineage>
</organism>
<keyword evidence="3" id="KW-1185">Reference proteome</keyword>
<protein>
    <submittedName>
        <fullName evidence="2">Host attachment family protein</fullName>
    </submittedName>
</protein>
<feature type="region of interest" description="Disordered" evidence="1">
    <location>
        <begin position="36"/>
        <end position="71"/>
    </location>
</feature>
<sequence length="148" mass="16400">MFVLAHGTWILVADGAKALFLRNDGNVRTPDLNVVRVETQDNPPDREQSVSPPGRRPDGASGQMSAMEQTDWHEMSKDRFAEETAAILNRYAHDGRFERLVIVAPPSTLGALRTKLNNDVADKIVAEIDKDFTNHPVDAIQKLLVDAL</sequence>
<dbReference type="Proteomes" id="UP001399917">
    <property type="component" value="Unassembled WGS sequence"/>
</dbReference>
<proteinExistence type="predicted"/>
<reference evidence="3" key="1">
    <citation type="journal article" date="2019" name="Int. J. Syst. Evol. Microbiol.">
        <title>The Global Catalogue of Microorganisms (GCM) 10K type strain sequencing project: providing services to taxonomists for standard genome sequencing and annotation.</title>
        <authorList>
            <consortium name="The Broad Institute Genomics Platform"/>
            <consortium name="The Broad Institute Genome Sequencing Center for Infectious Disease"/>
            <person name="Wu L."/>
            <person name="Ma J."/>
        </authorList>
    </citation>
    <scope>NUCLEOTIDE SEQUENCE [LARGE SCALE GENOMIC DNA]</scope>
    <source>
        <strain evidence="3">JCM 17190</strain>
    </source>
</reference>
<evidence type="ECO:0000313" key="2">
    <source>
        <dbReference type="EMBL" id="GAA3875298.1"/>
    </source>
</evidence>
<accession>A0ABP7KGW2</accession>
<gene>
    <name evidence="2" type="ORF">GCM10022404_26360</name>
</gene>
<dbReference type="InterPro" id="IPR041374">
    <property type="entry name" value="BaeRF_family12"/>
</dbReference>
<comment type="caution">
    <text evidence="2">The sequence shown here is derived from an EMBL/GenBank/DDBJ whole genome shotgun (WGS) entry which is preliminary data.</text>
</comment>
<name>A0ABP7KGW2_9RHOB</name>
<dbReference type="Pfam" id="PF18856">
    <property type="entry name" value="baeRF_family12"/>
    <property type="match status" value="1"/>
</dbReference>